<keyword evidence="2" id="KW-1003">Cell membrane</keyword>
<dbReference type="PANTHER" id="PTHR30572">
    <property type="entry name" value="MEMBRANE COMPONENT OF TRANSPORTER-RELATED"/>
    <property type="match status" value="1"/>
</dbReference>
<evidence type="ECO:0000256" key="2">
    <source>
        <dbReference type="ARBA" id="ARBA00022475"/>
    </source>
</evidence>
<dbReference type="GO" id="GO:0022857">
    <property type="term" value="F:transmembrane transporter activity"/>
    <property type="evidence" value="ECO:0007669"/>
    <property type="project" value="TreeGrafter"/>
</dbReference>
<feature type="transmembrane region" description="Helical" evidence="7">
    <location>
        <begin position="295"/>
        <end position="320"/>
    </location>
</feature>
<keyword evidence="5 7" id="KW-0472">Membrane</keyword>
<dbReference type="RefSeq" id="WP_187333237.1">
    <property type="nucleotide sequence ID" value="NZ_CP060490.1"/>
</dbReference>
<evidence type="ECO:0000256" key="1">
    <source>
        <dbReference type="ARBA" id="ARBA00004651"/>
    </source>
</evidence>
<dbReference type="Proteomes" id="UP000515960">
    <property type="component" value="Chromosome"/>
</dbReference>
<organism evidence="10 11">
    <name type="scientific">Oscillibacter hominis</name>
    <dbReference type="NCBI Taxonomy" id="2763056"/>
    <lineage>
        <taxon>Bacteria</taxon>
        <taxon>Bacillati</taxon>
        <taxon>Bacillota</taxon>
        <taxon>Clostridia</taxon>
        <taxon>Eubacteriales</taxon>
        <taxon>Oscillospiraceae</taxon>
        <taxon>Oscillibacter</taxon>
    </lineage>
</organism>
<dbReference type="EMBL" id="CP060490">
    <property type="protein sequence ID" value="QNL44651.1"/>
    <property type="molecule type" value="Genomic_DNA"/>
</dbReference>
<proteinExistence type="inferred from homology"/>
<accession>A0A7G9B520</accession>
<feature type="transmembrane region" description="Helical" evidence="7">
    <location>
        <begin position="383"/>
        <end position="403"/>
    </location>
</feature>
<evidence type="ECO:0000256" key="5">
    <source>
        <dbReference type="ARBA" id="ARBA00023136"/>
    </source>
</evidence>
<dbReference type="PANTHER" id="PTHR30572:SF4">
    <property type="entry name" value="ABC TRANSPORTER PERMEASE YTRF"/>
    <property type="match status" value="1"/>
</dbReference>
<comment type="subcellular location">
    <subcellularLocation>
        <location evidence="1">Cell membrane</location>
        <topology evidence="1">Multi-pass membrane protein</topology>
    </subcellularLocation>
</comment>
<feature type="transmembrane region" description="Helical" evidence="7">
    <location>
        <begin position="21"/>
        <end position="42"/>
    </location>
</feature>
<reference evidence="10 11" key="1">
    <citation type="submission" date="2020-08" db="EMBL/GenBank/DDBJ databases">
        <authorList>
            <person name="Liu C."/>
            <person name="Sun Q."/>
        </authorList>
    </citation>
    <scope>NUCLEOTIDE SEQUENCE [LARGE SCALE GENOMIC DNA]</scope>
    <source>
        <strain evidence="10 11">NSJ-62</strain>
    </source>
</reference>
<keyword evidence="3 7" id="KW-0812">Transmembrane</keyword>
<protein>
    <submittedName>
        <fullName evidence="10">ABC transporter permease</fullName>
    </submittedName>
</protein>
<dbReference type="InterPro" id="IPR003838">
    <property type="entry name" value="ABC3_permease_C"/>
</dbReference>
<dbReference type="GO" id="GO:0005886">
    <property type="term" value="C:plasma membrane"/>
    <property type="evidence" value="ECO:0007669"/>
    <property type="project" value="UniProtKB-SubCell"/>
</dbReference>
<evidence type="ECO:0000256" key="7">
    <source>
        <dbReference type="SAM" id="Phobius"/>
    </source>
</evidence>
<dbReference type="Pfam" id="PF02687">
    <property type="entry name" value="FtsX"/>
    <property type="match status" value="1"/>
</dbReference>
<evidence type="ECO:0000259" key="9">
    <source>
        <dbReference type="Pfam" id="PF12704"/>
    </source>
</evidence>
<keyword evidence="4 7" id="KW-1133">Transmembrane helix</keyword>
<dbReference type="InterPro" id="IPR025857">
    <property type="entry name" value="MacB_PCD"/>
</dbReference>
<dbReference type="InterPro" id="IPR050250">
    <property type="entry name" value="Macrolide_Exporter_MacB"/>
</dbReference>
<evidence type="ECO:0000313" key="10">
    <source>
        <dbReference type="EMBL" id="QNL44651.1"/>
    </source>
</evidence>
<dbReference type="Pfam" id="PF12704">
    <property type="entry name" value="MacB_PCD"/>
    <property type="match status" value="1"/>
</dbReference>
<comment type="similarity">
    <text evidence="6">Belongs to the ABC-4 integral membrane protein family.</text>
</comment>
<name>A0A7G9B520_9FIRM</name>
<evidence type="ECO:0000256" key="6">
    <source>
        <dbReference type="ARBA" id="ARBA00038076"/>
    </source>
</evidence>
<evidence type="ECO:0000259" key="8">
    <source>
        <dbReference type="Pfam" id="PF02687"/>
    </source>
</evidence>
<dbReference type="AlphaFoldDB" id="A0A7G9B520"/>
<evidence type="ECO:0000313" key="11">
    <source>
        <dbReference type="Proteomes" id="UP000515960"/>
    </source>
</evidence>
<gene>
    <name evidence="10" type="ORF">H8790_00935</name>
</gene>
<evidence type="ECO:0000256" key="4">
    <source>
        <dbReference type="ARBA" id="ARBA00022989"/>
    </source>
</evidence>
<evidence type="ECO:0000256" key="3">
    <source>
        <dbReference type="ARBA" id="ARBA00022692"/>
    </source>
</evidence>
<feature type="transmembrane region" description="Helical" evidence="7">
    <location>
        <begin position="341"/>
        <end position="371"/>
    </location>
</feature>
<feature type="domain" description="MacB-like periplasmic core" evidence="9">
    <location>
        <begin position="21"/>
        <end position="261"/>
    </location>
</feature>
<dbReference type="KEGG" id="ohi:H8790_00935"/>
<feature type="domain" description="ABC3 transporter permease C-terminal" evidence="8">
    <location>
        <begin position="300"/>
        <end position="413"/>
    </location>
</feature>
<keyword evidence="11" id="KW-1185">Reference proteome</keyword>
<sequence>MNITQAIKMAIKSILSNRGRSMLTMLGIIIGIASVMTIVSTVNGSNLEMQKYYESLGTNKINVSAYQWNNKDIFDELYDYCNSLSDYVLGVTPNASFGATVVYGNKSSAKMGGGGMYYGGGMAVSMDGGGGGMDNVYPPQLYFGSDQYAICNNFQIAQGRDLSKIDIDSYGQVCVLGARAAQTFFDYADPVGKEIQVNGNPFLVIGVYAEKDPDSDWSMDNIIVFPYTASRLLAPDQQMSEFVVKAASKEATTQAISRIDAFLGGIIDMNQGWKQVYSENQWQESNNQATMMMSLVLGGIAFISLLVGGIGIMNIMLVTVTERTREIGIRRAIGAERRSIVTQFLIEAAMICGVGGILGIILGILCTLIAGKLLLHLILFPPAWITLSAFILSVALGIIFGIYPAMKASRLQPVEALRAE</sequence>